<feature type="transmembrane region" description="Helical" evidence="2">
    <location>
        <begin position="663"/>
        <end position="681"/>
    </location>
</feature>
<comment type="caution">
    <text evidence="5">The sequence shown here is derived from an EMBL/GenBank/DDBJ whole genome shotgun (WGS) entry which is preliminary data.</text>
</comment>
<gene>
    <name evidence="5" type="ORF">V5799_029902</name>
</gene>
<feature type="compositionally biased region" description="Basic and acidic residues" evidence="1">
    <location>
        <begin position="781"/>
        <end position="797"/>
    </location>
</feature>
<keyword evidence="3" id="KW-0732">Signal</keyword>
<feature type="transmembrane region" description="Helical" evidence="2">
    <location>
        <begin position="268"/>
        <end position="285"/>
    </location>
</feature>
<dbReference type="SMART" id="SM00703">
    <property type="entry name" value="NRF"/>
    <property type="match status" value="1"/>
</dbReference>
<keyword evidence="6" id="KW-1185">Reference proteome</keyword>
<feature type="chain" id="PRO_5042937474" description="Nose resistant-to-fluoxetine protein N-terminal domain-containing protein" evidence="3">
    <location>
        <begin position="24"/>
        <end position="805"/>
    </location>
</feature>
<feature type="domain" description="Nose resistant-to-fluoxetine protein N-terminal" evidence="4">
    <location>
        <begin position="74"/>
        <end position="227"/>
    </location>
</feature>
<name>A0AAQ4EQD2_AMBAM</name>
<evidence type="ECO:0000256" key="1">
    <source>
        <dbReference type="SAM" id="MobiDB-lite"/>
    </source>
</evidence>
<feature type="transmembrane region" description="Helical" evidence="2">
    <location>
        <begin position="348"/>
        <end position="368"/>
    </location>
</feature>
<protein>
    <recommendedName>
        <fullName evidence="4">Nose resistant-to-fluoxetine protein N-terminal domain-containing protein</fullName>
    </recommendedName>
</protein>
<accession>A0AAQ4EQD2</accession>
<dbReference type="PANTHER" id="PTHR11161">
    <property type="entry name" value="O-ACYLTRANSFERASE"/>
    <property type="match status" value="1"/>
</dbReference>
<dbReference type="InterPro" id="IPR002656">
    <property type="entry name" value="Acyl_transf_3_dom"/>
</dbReference>
<dbReference type="PANTHER" id="PTHR11161:SF0">
    <property type="entry name" value="O-ACYLTRANSFERASE LIKE PROTEIN"/>
    <property type="match status" value="1"/>
</dbReference>
<feature type="compositionally biased region" description="Basic and acidic residues" evidence="1">
    <location>
        <begin position="733"/>
        <end position="742"/>
    </location>
</feature>
<organism evidence="5 6">
    <name type="scientific">Amblyomma americanum</name>
    <name type="common">Lone star tick</name>
    <dbReference type="NCBI Taxonomy" id="6943"/>
    <lineage>
        <taxon>Eukaryota</taxon>
        <taxon>Metazoa</taxon>
        <taxon>Ecdysozoa</taxon>
        <taxon>Arthropoda</taxon>
        <taxon>Chelicerata</taxon>
        <taxon>Arachnida</taxon>
        <taxon>Acari</taxon>
        <taxon>Parasitiformes</taxon>
        <taxon>Ixodida</taxon>
        <taxon>Ixodoidea</taxon>
        <taxon>Ixodidae</taxon>
        <taxon>Amblyomminae</taxon>
        <taxon>Amblyomma</taxon>
    </lineage>
</organism>
<evidence type="ECO:0000256" key="2">
    <source>
        <dbReference type="SAM" id="Phobius"/>
    </source>
</evidence>
<feature type="transmembrane region" description="Helical" evidence="2">
    <location>
        <begin position="474"/>
        <end position="496"/>
    </location>
</feature>
<feature type="transmembrane region" description="Helical" evidence="2">
    <location>
        <begin position="594"/>
        <end position="613"/>
    </location>
</feature>
<sequence length="805" mass="89610">MERRAVVCAFLVFLCSLVAVCRGGQAQGPFQGLQDAMTNTSWEDQVNKSKVNIDAVANEIFPYVVEGSSELDVSVDCMTALLKTFKAFRDLKGWAVRLMDASGKLPEGLLEGRMASIGSYDECLDLVAEYKTQELYRGKYCTVYLSSGHNVQEMFNNESDASAHLSTLLRHPKRMTRIVYRVSPKSRKFRLGVCVPSVCTLDDVQNVVAHTSSKSIGAKTHVSRCEVKEDVSITGLQVFLIITLCLLVGVILVATILDMRVEANAQKALPGAGCLTNCLLSFSFARNLRRLTDPVEPPELGAAQGVQAISMAWLICGHTYFLTENTHMFSGLLRAYDSISNDILFSPFVNYTLAANTFFLTSGLFLAYKCELYSYKSVFSILLQKYFRMTPPFLAVLSVLLLLPLTNNGPFWEDYAGAEIERCSAAWWTNIFYISNLWSADRMCLFVTWYPATVFQYTVIGLIFLIVIKRNAKIGYCSVLGFALAGCVVTGAITFAKDLPPGSIFEPNYREVERLSTWIYHKPYTHLGSFCVGLGLGCLLSQFDKNRLSKLAYAMGWVASLTTTSVLFHCGFGWSLDRASAAGAALYAALHRTLWALAVSWVLYSCCTLHARLLNDWLSWGPLKVVGRLSYCMLLVHPLVIVSQKSQNRHITFFSHFDMMHLFFGHYAVTLVLSFFVHLGVEEPFAQLGELLGSCEVSCPPRLKQLTQNLYAGMATQLRRREQQQQQQQPASCRKEISDGKKPQNQQQPPQEDNHHTEITIDADGGGRQLENGTEVAVIKENGRDMSHGVRDGHRDSAANPEASV</sequence>
<feature type="transmembrane region" description="Helical" evidence="2">
    <location>
        <begin position="625"/>
        <end position="643"/>
    </location>
</feature>
<feature type="transmembrane region" description="Helical" evidence="2">
    <location>
        <begin position="552"/>
        <end position="574"/>
    </location>
</feature>
<feature type="transmembrane region" description="Helical" evidence="2">
    <location>
        <begin position="447"/>
        <end position="467"/>
    </location>
</feature>
<evidence type="ECO:0000256" key="3">
    <source>
        <dbReference type="SAM" id="SignalP"/>
    </source>
</evidence>
<feature type="region of interest" description="Disordered" evidence="1">
    <location>
        <begin position="718"/>
        <end position="805"/>
    </location>
</feature>
<evidence type="ECO:0000313" key="6">
    <source>
        <dbReference type="Proteomes" id="UP001321473"/>
    </source>
</evidence>
<keyword evidence="2" id="KW-0472">Membrane</keyword>
<dbReference type="Pfam" id="PF01757">
    <property type="entry name" value="Acyl_transf_3"/>
    <property type="match status" value="1"/>
</dbReference>
<dbReference type="Pfam" id="PF20146">
    <property type="entry name" value="NRF"/>
    <property type="match status" value="1"/>
</dbReference>
<dbReference type="GO" id="GO:0016747">
    <property type="term" value="F:acyltransferase activity, transferring groups other than amino-acyl groups"/>
    <property type="evidence" value="ECO:0007669"/>
    <property type="project" value="InterPro"/>
</dbReference>
<dbReference type="Proteomes" id="UP001321473">
    <property type="component" value="Unassembled WGS sequence"/>
</dbReference>
<proteinExistence type="predicted"/>
<dbReference type="EMBL" id="JARKHS020012576">
    <property type="protein sequence ID" value="KAK8776753.1"/>
    <property type="molecule type" value="Genomic_DNA"/>
</dbReference>
<feature type="transmembrane region" description="Helical" evidence="2">
    <location>
        <begin position="235"/>
        <end position="256"/>
    </location>
</feature>
<evidence type="ECO:0000313" key="5">
    <source>
        <dbReference type="EMBL" id="KAK8776753.1"/>
    </source>
</evidence>
<dbReference type="InterPro" id="IPR052728">
    <property type="entry name" value="O2_lipid_transport_reg"/>
</dbReference>
<reference evidence="5 6" key="1">
    <citation type="journal article" date="2023" name="Arcadia Sci">
        <title>De novo assembly of a long-read Amblyomma americanum tick genome.</title>
        <authorList>
            <person name="Chou S."/>
            <person name="Poskanzer K.E."/>
            <person name="Rollins M."/>
            <person name="Thuy-Boun P.S."/>
        </authorList>
    </citation>
    <scope>NUCLEOTIDE SEQUENCE [LARGE SCALE GENOMIC DNA]</scope>
    <source>
        <strain evidence="5">F_SG_1</strain>
        <tissue evidence="5">Salivary glands</tissue>
    </source>
</reference>
<feature type="signal peptide" evidence="3">
    <location>
        <begin position="1"/>
        <end position="23"/>
    </location>
</feature>
<dbReference type="InterPro" id="IPR006621">
    <property type="entry name" value="Nose-resist-to-fluoxetine_N"/>
</dbReference>
<keyword evidence="2" id="KW-1133">Transmembrane helix</keyword>
<keyword evidence="2" id="KW-0812">Transmembrane</keyword>
<dbReference type="AlphaFoldDB" id="A0AAQ4EQD2"/>
<evidence type="ECO:0000259" key="4">
    <source>
        <dbReference type="SMART" id="SM00703"/>
    </source>
</evidence>